<evidence type="ECO:0000256" key="2">
    <source>
        <dbReference type="ARBA" id="ARBA00022553"/>
    </source>
</evidence>
<dbReference type="Pfam" id="PF00975">
    <property type="entry name" value="Thioesterase"/>
    <property type="match status" value="1"/>
</dbReference>
<dbReference type="GO" id="GO:0043041">
    <property type="term" value="P:amino acid activation for nonribosomal peptide biosynthetic process"/>
    <property type="evidence" value="ECO:0007669"/>
    <property type="project" value="TreeGrafter"/>
</dbReference>
<dbReference type="InterPro" id="IPR020806">
    <property type="entry name" value="PKS_PP-bd"/>
</dbReference>
<dbReference type="STRING" id="1293891.TMES_16800"/>
<reference evidence="5 6" key="1">
    <citation type="submission" date="2014-03" db="EMBL/GenBank/DDBJ databases">
        <title>The draft genome sequence of Thalassospira mesophila JCM 18969.</title>
        <authorList>
            <person name="Lai Q."/>
            <person name="Shao Z."/>
        </authorList>
    </citation>
    <scope>NUCLEOTIDE SEQUENCE [LARGE SCALE GENOMIC DNA]</scope>
    <source>
        <strain evidence="5 6">JCM 18969</strain>
    </source>
</reference>
<dbReference type="Proteomes" id="UP000193391">
    <property type="component" value="Unassembled WGS sequence"/>
</dbReference>
<keyword evidence="6" id="KW-1185">Reference proteome</keyword>
<dbReference type="InterPro" id="IPR001031">
    <property type="entry name" value="Thioesterase"/>
</dbReference>
<dbReference type="Gene3D" id="3.40.50.12780">
    <property type="entry name" value="N-terminal domain of ligase-like"/>
    <property type="match status" value="2"/>
</dbReference>
<evidence type="ECO:0000313" key="5">
    <source>
        <dbReference type="EMBL" id="OSQ36738.1"/>
    </source>
</evidence>
<accession>A0A1Y2KWX9</accession>
<dbReference type="PANTHER" id="PTHR45527">
    <property type="entry name" value="NONRIBOSOMAL PEPTIDE SYNTHETASE"/>
    <property type="match status" value="1"/>
</dbReference>
<keyword evidence="3" id="KW-0677">Repeat</keyword>
<dbReference type="SUPFAM" id="SSF47336">
    <property type="entry name" value="ACP-like"/>
    <property type="match status" value="1"/>
</dbReference>
<dbReference type="InterPro" id="IPR029063">
    <property type="entry name" value="SAM-dependent_MTases_sf"/>
</dbReference>
<dbReference type="SMART" id="SM00823">
    <property type="entry name" value="PKS_PP"/>
    <property type="match status" value="1"/>
</dbReference>
<feature type="domain" description="Carrier" evidence="4">
    <location>
        <begin position="820"/>
        <end position="895"/>
    </location>
</feature>
<evidence type="ECO:0000256" key="3">
    <source>
        <dbReference type="ARBA" id="ARBA00022737"/>
    </source>
</evidence>
<dbReference type="InterPro" id="IPR020802">
    <property type="entry name" value="TesA-like"/>
</dbReference>
<dbReference type="CDD" id="cd02440">
    <property type="entry name" value="AdoMet_MTases"/>
    <property type="match status" value="1"/>
</dbReference>
<dbReference type="PANTHER" id="PTHR45527:SF1">
    <property type="entry name" value="FATTY ACID SYNTHASE"/>
    <property type="match status" value="1"/>
</dbReference>
<proteinExistence type="predicted"/>
<dbReference type="InterPro" id="IPR013217">
    <property type="entry name" value="Methyltransf_12"/>
</dbReference>
<dbReference type="InterPro" id="IPR042099">
    <property type="entry name" value="ANL_N_sf"/>
</dbReference>
<dbReference type="GO" id="GO:0005737">
    <property type="term" value="C:cytoplasm"/>
    <property type="evidence" value="ECO:0007669"/>
    <property type="project" value="TreeGrafter"/>
</dbReference>
<dbReference type="RefSeq" id="WP_085584690.1">
    <property type="nucleotide sequence ID" value="NZ_JFKA01000009.1"/>
</dbReference>
<dbReference type="InterPro" id="IPR009081">
    <property type="entry name" value="PP-bd_ACP"/>
</dbReference>
<evidence type="ECO:0000313" key="6">
    <source>
        <dbReference type="Proteomes" id="UP000193391"/>
    </source>
</evidence>
<evidence type="ECO:0000259" key="4">
    <source>
        <dbReference type="PROSITE" id="PS50075"/>
    </source>
</evidence>
<sequence>MKIADFDFDFDNIDTSREMDASAPDATTGSITERFSAIARLCPDRVAIADEDATLTYDALDRDSSRLAQFICNLGLDKTQPVGVMTGRNRHYIIAILGVLKAGHAFVPLDPNVPLRRRVAMVQNAAPALVISDGAHVGDLHQLQWRCLCLTHILCLDHGDIDAISETPGSLMSVELWDHLAGDDADNVLAGGWKSAFTGMPIAQNAMDAFGENARAKIQNLVPEDARVLEIGCASGFTMKHVAPVVGRYVATDLSRRNVERTEALAIGAGMTHVMSRQLAAHDIDVYEPGSFDLIILNSVIENFPGFGYLRQVLAKAARLLAPNGSIYLGNVWDAERRDDYLADLAAFARDNAGKGYTTRLDFLEDLFVPEAFLNDWAAEQGGFRVQRSAINAPGFDPAPYTFDFVLTPDSRVEPVGGQRQRYDATHIVSAADTLSSSPAINTTDIAYILFTSGTTGTPKGVMIEHGSVVNLAQSVLDTQLELIGADNPQSALNLSCVAPFAFDGSIVQIFAAILNGHSVHIPGFETRTDPEALHRFIVEHCIDQFDTTPSLFFLMLDYWQENHLHCHARMVVLGGEVVSDDLVERFFAFPEHGNCKLVNAYGPTECCVSAAQYIMTAHNYRQILPPPIGKAINGVAIAICDDQGRTLPDGVPGELRIGGAGVAKGYLNDINQTNSKFVTQADGSRWYCSGDIARRRSDGEIIFVGREDGQVKVRGNRLELGEVENALARHPLVRRATVLVHNGKNSQSTDIIAYLITDAGFDAVSCRAQLEQILPAYMVPGHLICVDDIPLTANGKTDISKLPAPHDTSASRHVGPAKPLSNALECTVASLMADVLDCAIDNADADFFDHGGHSVLAVQFLSKINRATDVKIPLSDLFSCSSVAKLAARITERQQTQNAKSPLVAVHADGSAVPMVCFHPVGGNILCYQTLARELGPQQPVYMVEAQGLEEGQNLYPTVEEMVAAYMPHIRKALPQGPVHLTGWSFGGLLAFEAAYRLQQNGIDVRSVTLLDAVAIPDSVRELLRKDEADYFADMFSELGILEADQLRVMTPEQRIDYLLEQGKDSHLLPQNADRDVIRRLLAVFQNNAIAAIHYVPPKLADIDVLLVRPTTASRAAPGIDGDPYSGWKQFVGDKVVLKWVPGTHGSMMMAPDIIEVASCIRSHIAENK</sequence>
<dbReference type="SUPFAM" id="SSF53335">
    <property type="entry name" value="S-adenosyl-L-methionine-dependent methyltransferases"/>
    <property type="match status" value="1"/>
</dbReference>
<dbReference type="Gene3D" id="3.40.50.150">
    <property type="entry name" value="Vaccinia Virus protein VP39"/>
    <property type="match status" value="1"/>
</dbReference>
<dbReference type="SMART" id="SM00824">
    <property type="entry name" value="PKS_TE"/>
    <property type="match status" value="1"/>
</dbReference>
<dbReference type="SUPFAM" id="SSF56801">
    <property type="entry name" value="Acetyl-CoA synthetase-like"/>
    <property type="match status" value="1"/>
</dbReference>
<dbReference type="AlphaFoldDB" id="A0A1Y2KWX9"/>
<dbReference type="PROSITE" id="PS00455">
    <property type="entry name" value="AMP_BINDING"/>
    <property type="match status" value="1"/>
</dbReference>
<dbReference type="InterPro" id="IPR029058">
    <property type="entry name" value="AB_hydrolase_fold"/>
</dbReference>
<dbReference type="PROSITE" id="PS50075">
    <property type="entry name" value="CARRIER"/>
    <property type="match status" value="1"/>
</dbReference>
<comment type="caution">
    <text evidence="5">The sequence shown here is derived from an EMBL/GenBank/DDBJ whole genome shotgun (WGS) entry which is preliminary data.</text>
</comment>
<dbReference type="OrthoDB" id="9770470at2"/>
<dbReference type="Gene3D" id="1.10.1200.10">
    <property type="entry name" value="ACP-like"/>
    <property type="match status" value="1"/>
</dbReference>
<dbReference type="GO" id="GO:0044550">
    <property type="term" value="P:secondary metabolite biosynthetic process"/>
    <property type="evidence" value="ECO:0007669"/>
    <property type="project" value="TreeGrafter"/>
</dbReference>
<gene>
    <name evidence="5" type="ORF">TMES_16800</name>
</gene>
<dbReference type="InterPro" id="IPR036736">
    <property type="entry name" value="ACP-like_sf"/>
</dbReference>
<dbReference type="GO" id="GO:0031177">
    <property type="term" value="F:phosphopantetheine binding"/>
    <property type="evidence" value="ECO:0007669"/>
    <property type="project" value="InterPro"/>
</dbReference>
<dbReference type="InterPro" id="IPR020845">
    <property type="entry name" value="AMP-binding_CS"/>
</dbReference>
<dbReference type="InterPro" id="IPR025110">
    <property type="entry name" value="AMP-bd_C"/>
</dbReference>
<dbReference type="InterPro" id="IPR000873">
    <property type="entry name" value="AMP-dep_synth/lig_dom"/>
</dbReference>
<dbReference type="InterPro" id="IPR045851">
    <property type="entry name" value="AMP-bd_C_sf"/>
</dbReference>
<protein>
    <recommendedName>
        <fullName evidence="4">Carrier domain-containing protein</fullName>
    </recommendedName>
</protein>
<dbReference type="Pfam" id="PF00501">
    <property type="entry name" value="AMP-binding"/>
    <property type="match status" value="2"/>
</dbReference>
<keyword evidence="1" id="KW-0596">Phosphopantetheine</keyword>
<dbReference type="EMBL" id="JFKA01000009">
    <property type="protein sequence ID" value="OSQ36738.1"/>
    <property type="molecule type" value="Genomic_DNA"/>
</dbReference>
<dbReference type="Pfam" id="PF08242">
    <property type="entry name" value="Methyltransf_12"/>
    <property type="match status" value="1"/>
</dbReference>
<dbReference type="CDD" id="cd05930">
    <property type="entry name" value="A_NRPS"/>
    <property type="match status" value="1"/>
</dbReference>
<dbReference type="Pfam" id="PF13193">
    <property type="entry name" value="AMP-binding_C"/>
    <property type="match status" value="1"/>
</dbReference>
<organism evidence="5 6">
    <name type="scientific">Thalassospira mesophila</name>
    <dbReference type="NCBI Taxonomy" id="1293891"/>
    <lineage>
        <taxon>Bacteria</taxon>
        <taxon>Pseudomonadati</taxon>
        <taxon>Pseudomonadota</taxon>
        <taxon>Alphaproteobacteria</taxon>
        <taxon>Rhodospirillales</taxon>
        <taxon>Thalassospiraceae</taxon>
        <taxon>Thalassospira</taxon>
    </lineage>
</organism>
<dbReference type="Gene3D" id="3.30.300.30">
    <property type="match status" value="1"/>
</dbReference>
<dbReference type="SUPFAM" id="SSF53474">
    <property type="entry name" value="alpha/beta-Hydrolases"/>
    <property type="match status" value="1"/>
</dbReference>
<dbReference type="Pfam" id="PF00550">
    <property type="entry name" value="PP-binding"/>
    <property type="match status" value="1"/>
</dbReference>
<dbReference type="Gene3D" id="3.40.50.1820">
    <property type="entry name" value="alpha/beta hydrolase"/>
    <property type="match status" value="1"/>
</dbReference>
<keyword evidence="2" id="KW-0597">Phosphoprotein</keyword>
<name>A0A1Y2KWX9_9PROT</name>
<evidence type="ECO:0000256" key="1">
    <source>
        <dbReference type="ARBA" id="ARBA00022450"/>
    </source>
</evidence>